<dbReference type="InterPro" id="IPR017517">
    <property type="entry name" value="Maleyloyr_isom"/>
</dbReference>
<sequence length="212" mass="22938">MTRYAQLERHALADTMLAVGPDAPTLCDPWRVRDLAAHLIIRETRPDLAAGMFVPRLGARLERAQDELAATDFAELVERVRSGPPRWSAAGVPAVDEAMNRMEFFVHHEDVLRGDPTTPRRDLDPGLAKAVWSGLIRTGGLLYRRAPVGVILVADGVGRQVVRRPSDAGSAVVRGSVAELVMYSYGRKRAADVKITGPQAAVAALTATDIAL</sequence>
<dbReference type="AlphaFoldDB" id="A0A934X7S5"/>
<evidence type="ECO:0000313" key="1">
    <source>
        <dbReference type="EMBL" id="MBK6301843.1"/>
    </source>
</evidence>
<name>A0A934X7S5_9MICO</name>
<dbReference type="EMBL" id="JADJIB010000004">
    <property type="protein sequence ID" value="MBK7274110.1"/>
    <property type="molecule type" value="Genomic_DNA"/>
</dbReference>
<dbReference type="SUPFAM" id="SSF109854">
    <property type="entry name" value="DinB/YfiT-like putative metalloenzymes"/>
    <property type="match status" value="1"/>
</dbReference>
<dbReference type="EMBL" id="JADIXZ010000005">
    <property type="protein sequence ID" value="MBK6301843.1"/>
    <property type="molecule type" value="Genomic_DNA"/>
</dbReference>
<reference evidence="4 5" key="1">
    <citation type="submission" date="2020-10" db="EMBL/GenBank/DDBJ databases">
        <title>Connecting structure to function with the recovery of over 1000 high-quality activated sludge metagenome-assembled genomes encoding full-length rRNA genes using long-read sequencing.</title>
        <authorList>
            <person name="Singleton C.M."/>
            <person name="Petriglieri F."/>
            <person name="Kristensen J.M."/>
            <person name="Kirkegaard R.H."/>
            <person name="Michaelsen T.Y."/>
            <person name="Andersen M.H."/>
            <person name="Karst S.M."/>
            <person name="Dueholm M.S."/>
            <person name="Nielsen P.H."/>
            <person name="Albertsen M."/>
        </authorList>
    </citation>
    <scope>NUCLEOTIDE SEQUENCE [LARGE SCALE GENOMIC DNA]</scope>
    <source>
        <strain evidence="1">AalE_18-Q3-R2-46_BAT3C.188</strain>
        <strain evidence="2">Ega_18-Q3-R5-49_MAXAC.001</strain>
        <strain evidence="3">Ribe_18-Q3-R11-54_MAXAC.001</strain>
    </source>
</reference>
<dbReference type="NCBIfam" id="TIGR03083">
    <property type="entry name" value="maleylpyruvate isomerase family mycothiol-dependent enzyme"/>
    <property type="match status" value="1"/>
</dbReference>
<accession>A0A934X7S5</accession>
<organism evidence="1 4">
    <name type="scientific">Candidatus Phosphoribacter hodrii</name>
    <dbReference type="NCBI Taxonomy" id="2953743"/>
    <lineage>
        <taxon>Bacteria</taxon>
        <taxon>Bacillati</taxon>
        <taxon>Actinomycetota</taxon>
        <taxon>Actinomycetes</taxon>
        <taxon>Micrococcales</taxon>
        <taxon>Dermatophilaceae</taxon>
        <taxon>Candidatus Phosphoribacter</taxon>
    </lineage>
</organism>
<evidence type="ECO:0000313" key="5">
    <source>
        <dbReference type="Proteomes" id="UP000726105"/>
    </source>
</evidence>
<evidence type="ECO:0000313" key="3">
    <source>
        <dbReference type="EMBL" id="MBL0004422.1"/>
    </source>
</evidence>
<dbReference type="InterPro" id="IPR017519">
    <property type="entry name" value="CHP03085"/>
</dbReference>
<dbReference type="Proteomes" id="UP000718281">
    <property type="component" value="Unassembled WGS sequence"/>
</dbReference>
<comment type="caution">
    <text evidence="1">The sequence shown here is derived from an EMBL/GenBank/DDBJ whole genome shotgun (WGS) entry which is preliminary data.</text>
</comment>
<dbReference type="Proteomes" id="UP000886632">
    <property type="component" value="Unassembled WGS sequence"/>
</dbReference>
<dbReference type="InterPro" id="IPR034660">
    <property type="entry name" value="DinB/YfiT-like"/>
</dbReference>
<protein>
    <submittedName>
        <fullName evidence="1">TIGR03085 family protein</fullName>
    </submittedName>
</protein>
<evidence type="ECO:0000313" key="4">
    <source>
        <dbReference type="Proteomes" id="UP000718281"/>
    </source>
</evidence>
<gene>
    <name evidence="1" type="ORF">IPF40_12620</name>
    <name evidence="2" type="ORF">IPI13_13385</name>
    <name evidence="3" type="ORF">IPP00_10705</name>
</gene>
<dbReference type="NCBIfam" id="TIGR03085">
    <property type="entry name" value="TIGR03085 family metal-binding protein"/>
    <property type="match status" value="1"/>
</dbReference>
<dbReference type="EMBL" id="JADKGK010000020">
    <property type="protein sequence ID" value="MBL0004422.1"/>
    <property type="molecule type" value="Genomic_DNA"/>
</dbReference>
<dbReference type="Proteomes" id="UP000726105">
    <property type="component" value="Unassembled WGS sequence"/>
</dbReference>
<proteinExistence type="predicted"/>
<evidence type="ECO:0000313" key="2">
    <source>
        <dbReference type="EMBL" id="MBK7274110.1"/>
    </source>
</evidence>